<organism evidence="1 2">
    <name type="scientific">Paraburkholderia acidicola</name>
    <dbReference type="NCBI Taxonomy" id="1912599"/>
    <lineage>
        <taxon>Bacteria</taxon>
        <taxon>Pseudomonadati</taxon>
        <taxon>Pseudomonadota</taxon>
        <taxon>Betaproteobacteria</taxon>
        <taxon>Burkholderiales</taxon>
        <taxon>Burkholderiaceae</taxon>
        <taxon>Paraburkholderia</taxon>
    </lineage>
</organism>
<dbReference type="EMBL" id="JAOALG010000002">
    <property type="protein sequence ID" value="MEQ5841936.1"/>
    <property type="molecule type" value="Genomic_DNA"/>
</dbReference>
<dbReference type="Proteomes" id="UP001469089">
    <property type="component" value="Unassembled WGS sequence"/>
</dbReference>
<comment type="caution">
    <text evidence="1">The sequence shown here is derived from an EMBL/GenBank/DDBJ whole genome shotgun (WGS) entry which is preliminary data.</text>
</comment>
<dbReference type="RefSeq" id="WP_157915186.1">
    <property type="nucleotide sequence ID" value="NZ_JAOALG010000002.1"/>
</dbReference>
<evidence type="ECO:0000313" key="2">
    <source>
        <dbReference type="Proteomes" id="UP001469089"/>
    </source>
</evidence>
<gene>
    <name evidence="1" type="ORF">N0A02_21090</name>
</gene>
<protein>
    <submittedName>
        <fullName evidence="1">Uncharacterized protein</fullName>
    </submittedName>
</protein>
<sequence>MLSAFIETIGALAVLASIAARITLMREMRNSGTEREAVSVVKMSRHR</sequence>
<name>A0ABV1LSK7_9BURK</name>
<proteinExistence type="predicted"/>
<accession>A0ABV1LSK7</accession>
<reference evidence="1 2" key="1">
    <citation type="journal article" date="2024" name="Chem. Sci.">
        <title>Discovery of a lagriamide polyketide by integrated genome mining, isotopic labeling, and untargeted metabolomics.</title>
        <authorList>
            <person name="Fergusson C.H."/>
            <person name="Saulog J."/>
            <person name="Paulo B.S."/>
            <person name="Wilson D.M."/>
            <person name="Liu D.Y."/>
            <person name="Morehouse N.J."/>
            <person name="Waterworth S."/>
            <person name="Barkei J."/>
            <person name="Gray C.A."/>
            <person name="Kwan J.C."/>
            <person name="Eustaquio A.S."/>
            <person name="Linington R.G."/>
        </authorList>
    </citation>
    <scope>NUCLEOTIDE SEQUENCE [LARGE SCALE GENOMIC DNA]</scope>
    <source>
        <strain evidence="1 2">RL17-338-BIF-B</strain>
    </source>
</reference>
<keyword evidence="2" id="KW-1185">Reference proteome</keyword>
<evidence type="ECO:0000313" key="1">
    <source>
        <dbReference type="EMBL" id="MEQ5841936.1"/>
    </source>
</evidence>